<dbReference type="CDD" id="cd16018">
    <property type="entry name" value="Enpp"/>
    <property type="match status" value="1"/>
</dbReference>
<evidence type="ECO:0000313" key="1">
    <source>
        <dbReference type="EMBL" id="SCZ77638.1"/>
    </source>
</evidence>
<sequence>MNRQKMNVLLISVDALKPEFITDPKKYGVCLPNISEFFTNNGVYASKGVKSVFPSFTYTCHQTIITGTYPDTHGIYNNIMFDPDGSHKGAWHWFVSDHVPTLWKLAKEHGYCSASVAFPTSVGAQGDYIVPEFWWDGSGLDTKFIDAVSVPQGLASEMEKEIGRFPGGLDLTIDGDCRRKEAAVWLLRNKIKARETEVPFFMTTYFASYDETAHVNGVYSAEALSALEQIDQMVGDLIKTAYEISDRELLICLVSDHGSLDNHHCIRPNVKLKEAGLISVNSQNQVSSWRAWSQRAGGTCEIRLKDEGDLESSEKLKLLMEQLRTEHDNGILEVLTGDQARLTRKGFSKAAYVLVAQKGYEIRDDVCGDYMTTELVQKAQHGYSEEFDEMRASFCMIGPDIPKGKDLGSCNLVDVAPTLAAVMEIPMPTAQGENLCKRFWTED</sequence>
<reference evidence="1 2" key="1">
    <citation type="submission" date="2016-10" db="EMBL/GenBank/DDBJ databases">
        <authorList>
            <person name="de Groot N.N."/>
        </authorList>
    </citation>
    <scope>NUCLEOTIDE SEQUENCE [LARGE SCALE GENOMIC DNA]</scope>
    <source>
        <strain evidence="1 2">DSM 2784</strain>
    </source>
</reference>
<dbReference type="InterPro" id="IPR017850">
    <property type="entry name" value="Alkaline_phosphatase_core_sf"/>
</dbReference>
<proteinExistence type="predicted"/>
<protein>
    <submittedName>
        <fullName evidence="1">Predicted pyrophosphatase or phosphodiesterase, AlkP superfamily</fullName>
    </submittedName>
</protein>
<gene>
    <name evidence="1" type="ORF">SAMN03080599_00836</name>
</gene>
<dbReference type="InterPro" id="IPR002591">
    <property type="entry name" value="Phosphodiest/P_Trfase"/>
</dbReference>
<dbReference type="GO" id="GO:0016787">
    <property type="term" value="F:hydrolase activity"/>
    <property type="evidence" value="ECO:0007669"/>
    <property type="project" value="UniProtKB-ARBA"/>
</dbReference>
<evidence type="ECO:0000313" key="2">
    <source>
        <dbReference type="Proteomes" id="UP000199208"/>
    </source>
</evidence>
<dbReference type="EMBL" id="FMWL01000003">
    <property type="protein sequence ID" value="SCZ77638.1"/>
    <property type="molecule type" value="Genomic_DNA"/>
</dbReference>
<dbReference type="Pfam" id="PF01663">
    <property type="entry name" value="Phosphodiest"/>
    <property type="match status" value="1"/>
</dbReference>
<keyword evidence="2" id="KW-1185">Reference proteome</keyword>
<dbReference type="PANTHER" id="PTHR10151">
    <property type="entry name" value="ECTONUCLEOTIDE PYROPHOSPHATASE/PHOSPHODIESTERASE"/>
    <property type="match status" value="1"/>
</dbReference>
<dbReference type="Gene3D" id="3.40.720.10">
    <property type="entry name" value="Alkaline Phosphatase, subunit A"/>
    <property type="match status" value="1"/>
</dbReference>
<accession>A0A1G5RUT9</accession>
<dbReference type="STRING" id="1120920.SAMN03080599_00836"/>
<dbReference type="SUPFAM" id="SSF53649">
    <property type="entry name" value="Alkaline phosphatase-like"/>
    <property type="match status" value="1"/>
</dbReference>
<dbReference type="PANTHER" id="PTHR10151:SF120">
    <property type="entry name" value="BIS(5'-ADENOSYL)-TRIPHOSPHATASE"/>
    <property type="match status" value="1"/>
</dbReference>
<name>A0A1G5RUT9_9FIRM</name>
<dbReference type="Proteomes" id="UP000199208">
    <property type="component" value="Unassembled WGS sequence"/>
</dbReference>
<dbReference type="AlphaFoldDB" id="A0A1G5RUT9"/>
<dbReference type="RefSeq" id="WP_092589638.1">
    <property type="nucleotide sequence ID" value="NZ_FMWL01000003.1"/>
</dbReference>
<dbReference type="OrthoDB" id="9779418at2"/>
<organism evidence="1 2">
    <name type="scientific">Acidaminobacter hydrogenoformans DSM 2784</name>
    <dbReference type="NCBI Taxonomy" id="1120920"/>
    <lineage>
        <taxon>Bacteria</taxon>
        <taxon>Bacillati</taxon>
        <taxon>Bacillota</taxon>
        <taxon>Clostridia</taxon>
        <taxon>Peptostreptococcales</taxon>
        <taxon>Acidaminobacteraceae</taxon>
        <taxon>Acidaminobacter</taxon>
    </lineage>
</organism>